<evidence type="ECO:0000313" key="1">
    <source>
        <dbReference type="EMBL" id="GFH18060.1"/>
    </source>
</evidence>
<organism evidence="1 2">
    <name type="scientific">Haematococcus lacustris</name>
    <name type="common">Green alga</name>
    <name type="synonym">Haematococcus pluvialis</name>
    <dbReference type="NCBI Taxonomy" id="44745"/>
    <lineage>
        <taxon>Eukaryota</taxon>
        <taxon>Viridiplantae</taxon>
        <taxon>Chlorophyta</taxon>
        <taxon>core chlorophytes</taxon>
        <taxon>Chlorophyceae</taxon>
        <taxon>CS clade</taxon>
        <taxon>Chlamydomonadales</taxon>
        <taxon>Haematococcaceae</taxon>
        <taxon>Haematococcus</taxon>
    </lineage>
</organism>
<reference evidence="1 2" key="1">
    <citation type="submission" date="2020-02" db="EMBL/GenBank/DDBJ databases">
        <title>Draft genome sequence of Haematococcus lacustris strain NIES-144.</title>
        <authorList>
            <person name="Morimoto D."/>
            <person name="Nakagawa S."/>
            <person name="Yoshida T."/>
            <person name="Sawayama S."/>
        </authorList>
    </citation>
    <scope>NUCLEOTIDE SEQUENCE [LARGE SCALE GENOMIC DNA]</scope>
    <source>
        <strain evidence="1 2">NIES-144</strain>
    </source>
</reference>
<evidence type="ECO:0000313" key="2">
    <source>
        <dbReference type="Proteomes" id="UP000485058"/>
    </source>
</evidence>
<dbReference type="Proteomes" id="UP000485058">
    <property type="component" value="Unassembled WGS sequence"/>
</dbReference>
<feature type="non-terminal residue" evidence="1">
    <location>
        <position position="1"/>
    </location>
</feature>
<sequence length="46" mass="5032">MAVGLLLETQKTNVAGNALYQATGFELEAGSNFYEWPNPQYNIPGL</sequence>
<keyword evidence="2" id="KW-1185">Reference proteome</keyword>
<comment type="caution">
    <text evidence="1">The sequence shown here is derived from an EMBL/GenBank/DDBJ whole genome shotgun (WGS) entry which is preliminary data.</text>
</comment>
<dbReference type="AlphaFoldDB" id="A0A699Z9G1"/>
<gene>
    <name evidence="1" type="ORF">HaLaN_14798</name>
</gene>
<proteinExistence type="predicted"/>
<name>A0A699Z9G1_HAELA</name>
<keyword evidence="1" id="KW-0808">Transferase</keyword>
<dbReference type="GO" id="GO:0016740">
    <property type="term" value="F:transferase activity"/>
    <property type="evidence" value="ECO:0007669"/>
    <property type="project" value="UniProtKB-KW"/>
</dbReference>
<protein>
    <submittedName>
        <fullName evidence="1">Acetyltransferase</fullName>
    </submittedName>
</protein>
<dbReference type="EMBL" id="BLLF01001243">
    <property type="protein sequence ID" value="GFH18060.1"/>
    <property type="molecule type" value="Genomic_DNA"/>
</dbReference>
<accession>A0A699Z9G1</accession>